<reference evidence="7" key="1">
    <citation type="journal article" date="2016" name="Front. Microbiol.">
        <title>Complete Genome Sequence of Clostridium estertheticum DSM 8809, a Microbe Identified in Spoiled Vacuum Packed Beef.</title>
        <authorList>
            <person name="Yu Z."/>
            <person name="Gunn L."/>
            <person name="Brennan E."/>
            <person name="Reid R."/>
            <person name="Wall P.G."/>
            <person name="Gaora O.P."/>
            <person name="Hurley D."/>
            <person name="Bolton D."/>
            <person name="Fanning S."/>
        </authorList>
    </citation>
    <scope>NUCLEOTIDE SEQUENCE [LARGE SCALE GENOMIC DNA]</scope>
    <source>
        <strain evidence="7">DSM 8809</strain>
    </source>
</reference>
<feature type="DNA-binding region" description="H-T-H motif" evidence="4">
    <location>
        <begin position="28"/>
        <end position="47"/>
    </location>
</feature>
<dbReference type="OrthoDB" id="9812484at2"/>
<evidence type="ECO:0000256" key="2">
    <source>
        <dbReference type="ARBA" id="ARBA00023125"/>
    </source>
</evidence>
<dbReference type="Gene3D" id="1.10.357.10">
    <property type="entry name" value="Tetracycline Repressor, domain 2"/>
    <property type="match status" value="1"/>
</dbReference>
<dbReference type="PANTHER" id="PTHR47506:SF3">
    <property type="entry name" value="HTH-TYPE TRANSCRIPTIONAL REGULATOR LMRA"/>
    <property type="match status" value="1"/>
</dbReference>
<dbReference type="Pfam" id="PF00440">
    <property type="entry name" value="TetR_N"/>
    <property type="match status" value="1"/>
</dbReference>
<dbReference type="RefSeq" id="WP_071611479.1">
    <property type="nucleotide sequence ID" value="NZ_CP015756.1"/>
</dbReference>
<dbReference type="InterPro" id="IPR001647">
    <property type="entry name" value="HTH_TetR"/>
</dbReference>
<protein>
    <submittedName>
        <fullName evidence="6">TetR family transcriptional regulator</fullName>
    </submittedName>
</protein>
<dbReference type="Pfam" id="PF21993">
    <property type="entry name" value="TetR_C_13_2"/>
    <property type="match status" value="1"/>
</dbReference>
<dbReference type="InterPro" id="IPR036271">
    <property type="entry name" value="Tet_transcr_reg_TetR-rel_C_sf"/>
</dbReference>
<dbReference type="EMBL" id="CP015756">
    <property type="protein sequence ID" value="APC39183.1"/>
    <property type="molecule type" value="Genomic_DNA"/>
</dbReference>
<evidence type="ECO:0000313" key="6">
    <source>
        <dbReference type="EMBL" id="APC39183.1"/>
    </source>
</evidence>
<dbReference type="InterPro" id="IPR054156">
    <property type="entry name" value="YxaF_TetR_C"/>
</dbReference>
<keyword evidence="2 4" id="KW-0238">DNA-binding</keyword>
<evidence type="ECO:0000256" key="1">
    <source>
        <dbReference type="ARBA" id="ARBA00023015"/>
    </source>
</evidence>
<keyword evidence="3" id="KW-0804">Transcription</keyword>
<dbReference type="Proteomes" id="UP000182569">
    <property type="component" value="Chromosome"/>
</dbReference>
<dbReference type="AlphaFoldDB" id="A0A1J0GCW8"/>
<dbReference type="PANTHER" id="PTHR47506">
    <property type="entry name" value="TRANSCRIPTIONAL REGULATORY PROTEIN"/>
    <property type="match status" value="1"/>
</dbReference>
<dbReference type="KEGG" id="ceu:A7L45_03460"/>
<gene>
    <name evidence="6" type="ORF">A7L45_03460</name>
</gene>
<dbReference type="InterPro" id="IPR009057">
    <property type="entry name" value="Homeodomain-like_sf"/>
</dbReference>
<name>A0A1J0GCW8_9CLOT</name>
<accession>A0A1J0GCW8</accession>
<dbReference type="GO" id="GO:0003677">
    <property type="term" value="F:DNA binding"/>
    <property type="evidence" value="ECO:0007669"/>
    <property type="project" value="UniProtKB-UniRule"/>
</dbReference>
<organism evidence="6 7">
    <name type="scientific">Clostridium estertheticum subsp. estertheticum</name>
    <dbReference type="NCBI Taxonomy" id="1552"/>
    <lineage>
        <taxon>Bacteria</taxon>
        <taxon>Bacillati</taxon>
        <taxon>Bacillota</taxon>
        <taxon>Clostridia</taxon>
        <taxon>Eubacteriales</taxon>
        <taxon>Clostridiaceae</taxon>
        <taxon>Clostridium</taxon>
    </lineage>
</organism>
<evidence type="ECO:0000256" key="3">
    <source>
        <dbReference type="ARBA" id="ARBA00023163"/>
    </source>
</evidence>
<dbReference type="STRING" id="1552.A7L45_03460"/>
<keyword evidence="1" id="KW-0805">Transcription regulation</keyword>
<evidence type="ECO:0000313" key="7">
    <source>
        <dbReference type="Proteomes" id="UP000182569"/>
    </source>
</evidence>
<dbReference type="PROSITE" id="PS50977">
    <property type="entry name" value="HTH_TETR_2"/>
    <property type="match status" value="1"/>
</dbReference>
<evidence type="ECO:0000256" key="4">
    <source>
        <dbReference type="PROSITE-ProRule" id="PRU00335"/>
    </source>
</evidence>
<proteinExistence type="predicted"/>
<keyword evidence="7" id="KW-1185">Reference proteome</keyword>
<sequence length="189" mass="20758">MNNKVNVKEKFIETASRLFQIKGYNATGLNEILIKSGAPKGSLYYHFPKGKEQLALESVKLAGQKIITKIINALDSIEDPIEAIKFNIENIAILIDNEKSTPDISISLIALETYITSEVLRNACNDIFTSLENIYAEKLINSGISKDKAYELGCVIAAMIEGGITLSLTKKSGDSLRILAKQIPNLINI</sequence>
<dbReference type="SUPFAM" id="SSF46689">
    <property type="entry name" value="Homeodomain-like"/>
    <property type="match status" value="1"/>
</dbReference>
<feature type="domain" description="HTH tetR-type" evidence="5">
    <location>
        <begin position="5"/>
        <end position="65"/>
    </location>
</feature>
<evidence type="ECO:0000259" key="5">
    <source>
        <dbReference type="PROSITE" id="PS50977"/>
    </source>
</evidence>
<dbReference type="SUPFAM" id="SSF48498">
    <property type="entry name" value="Tetracyclin repressor-like, C-terminal domain"/>
    <property type="match status" value="1"/>
</dbReference>